<evidence type="ECO:0000256" key="3">
    <source>
        <dbReference type="ARBA" id="ARBA00023163"/>
    </source>
</evidence>
<dbReference type="InterPro" id="IPR036390">
    <property type="entry name" value="WH_DNA-bd_sf"/>
</dbReference>
<dbReference type="InterPro" id="IPR050707">
    <property type="entry name" value="HTH_MetabolicPath_Reg"/>
</dbReference>
<keyword evidence="8" id="KW-1185">Reference proteome</keyword>
<dbReference type="Pfam" id="PF09339">
    <property type="entry name" value="HTH_IclR"/>
    <property type="match status" value="1"/>
</dbReference>
<feature type="domain" description="HTH iclR-type" evidence="5">
    <location>
        <begin position="22"/>
        <end position="83"/>
    </location>
</feature>
<keyword evidence="3" id="KW-0804">Transcription</keyword>
<dbReference type="InterPro" id="IPR014757">
    <property type="entry name" value="Tscrpt_reg_IclR_C"/>
</dbReference>
<evidence type="ECO:0000259" key="5">
    <source>
        <dbReference type="PROSITE" id="PS51077"/>
    </source>
</evidence>
<feature type="region of interest" description="Disordered" evidence="4">
    <location>
        <begin position="1"/>
        <end position="23"/>
    </location>
</feature>
<dbReference type="Pfam" id="PF01614">
    <property type="entry name" value="IclR_C"/>
    <property type="match status" value="1"/>
</dbReference>
<dbReference type="PROSITE" id="PS51077">
    <property type="entry name" value="HTH_ICLR"/>
    <property type="match status" value="1"/>
</dbReference>
<dbReference type="PANTHER" id="PTHR30136">
    <property type="entry name" value="HELIX-TURN-HELIX TRANSCRIPTIONAL REGULATOR, ICLR FAMILY"/>
    <property type="match status" value="1"/>
</dbReference>
<dbReference type="PROSITE" id="PS51078">
    <property type="entry name" value="ICLR_ED"/>
    <property type="match status" value="1"/>
</dbReference>
<evidence type="ECO:0000256" key="1">
    <source>
        <dbReference type="ARBA" id="ARBA00023015"/>
    </source>
</evidence>
<dbReference type="Proteomes" id="UP001429745">
    <property type="component" value="Unassembled WGS sequence"/>
</dbReference>
<keyword evidence="2" id="KW-0238">DNA-binding</keyword>
<sequence length="271" mass="29540">MPDRTTAPDDETERGDPAGPPRSVIDRALSIIGTFQGGRVRQTLSDISRRTGLPIATCYRIVQRLAEWGALERDADGRYNIGLRLWEVASMAPRSVGLQRLARPYMQDLYETTGYACHLAIREGLELVSIERFQSPRRPVRRPLVGGRYPLHATAIGMVLLAHAPVEVQDAVMARGLDAYTTRTYTDADVLRRVLDDIRRTGFAVSDRQVDEVHVGFAAPVRGADGSVVAAVSLALDEQGVDAKNVIHLVRLTATSISRALVAAGFGLADA</sequence>
<keyword evidence="1" id="KW-0805">Transcription regulation</keyword>
<organism evidence="7 8">
    <name type="scientific">Microbacterium salsuginis</name>
    <dbReference type="NCBI Taxonomy" id="2722803"/>
    <lineage>
        <taxon>Bacteria</taxon>
        <taxon>Bacillati</taxon>
        <taxon>Actinomycetota</taxon>
        <taxon>Actinomycetes</taxon>
        <taxon>Micrococcales</taxon>
        <taxon>Microbacteriaceae</taxon>
        <taxon>Microbacterium</taxon>
    </lineage>
</organism>
<dbReference type="Gene3D" id="1.10.10.10">
    <property type="entry name" value="Winged helix-like DNA-binding domain superfamily/Winged helix DNA-binding domain"/>
    <property type="match status" value="1"/>
</dbReference>
<gene>
    <name evidence="7" type="ORF">HF576_12130</name>
</gene>
<evidence type="ECO:0000313" key="7">
    <source>
        <dbReference type="EMBL" id="NLP84598.1"/>
    </source>
</evidence>
<feature type="domain" description="IclR-ED" evidence="6">
    <location>
        <begin position="84"/>
        <end position="263"/>
    </location>
</feature>
<name>A0ABX1KC36_9MICO</name>
<evidence type="ECO:0000256" key="4">
    <source>
        <dbReference type="SAM" id="MobiDB-lite"/>
    </source>
</evidence>
<dbReference type="SUPFAM" id="SSF46785">
    <property type="entry name" value="Winged helix' DNA-binding domain"/>
    <property type="match status" value="1"/>
</dbReference>
<dbReference type="SUPFAM" id="SSF55781">
    <property type="entry name" value="GAF domain-like"/>
    <property type="match status" value="1"/>
</dbReference>
<dbReference type="InterPro" id="IPR029016">
    <property type="entry name" value="GAF-like_dom_sf"/>
</dbReference>
<dbReference type="InterPro" id="IPR005471">
    <property type="entry name" value="Tscrpt_reg_IclR_N"/>
</dbReference>
<evidence type="ECO:0000313" key="8">
    <source>
        <dbReference type="Proteomes" id="UP001429745"/>
    </source>
</evidence>
<evidence type="ECO:0000256" key="2">
    <source>
        <dbReference type="ARBA" id="ARBA00023125"/>
    </source>
</evidence>
<dbReference type="EMBL" id="JABACI010000004">
    <property type="protein sequence ID" value="NLP84598.1"/>
    <property type="molecule type" value="Genomic_DNA"/>
</dbReference>
<dbReference type="RefSeq" id="WP_168913096.1">
    <property type="nucleotide sequence ID" value="NZ_JABACI010000004.1"/>
</dbReference>
<dbReference type="SMART" id="SM00346">
    <property type="entry name" value="HTH_ICLR"/>
    <property type="match status" value="1"/>
</dbReference>
<protein>
    <submittedName>
        <fullName evidence="7">IclR family transcriptional regulator</fullName>
    </submittedName>
</protein>
<proteinExistence type="predicted"/>
<dbReference type="Gene3D" id="3.30.450.40">
    <property type="match status" value="1"/>
</dbReference>
<dbReference type="PANTHER" id="PTHR30136:SF24">
    <property type="entry name" value="HTH-TYPE TRANSCRIPTIONAL REPRESSOR ALLR"/>
    <property type="match status" value="1"/>
</dbReference>
<dbReference type="InterPro" id="IPR036388">
    <property type="entry name" value="WH-like_DNA-bd_sf"/>
</dbReference>
<reference evidence="7 8" key="1">
    <citation type="submission" date="2020-04" db="EMBL/GenBank/DDBJ databases">
        <title>CFH 90308 Microbacterium sp.</title>
        <authorList>
            <person name="Nie G."/>
            <person name="Ming H."/>
            <person name="Xia T."/>
        </authorList>
    </citation>
    <scope>NUCLEOTIDE SEQUENCE [LARGE SCALE GENOMIC DNA]</scope>
    <source>
        <strain evidence="7 8">CFH 90308</strain>
    </source>
</reference>
<accession>A0ABX1KC36</accession>
<evidence type="ECO:0000259" key="6">
    <source>
        <dbReference type="PROSITE" id="PS51078"/>
    </source>
</evidence>
<comment type="caution">
    <text evidence="7">The sequence shown here is derived from an EMBL/GenBank/DDBJ whole genome shotgun (WGS) entry which is preliminary data.</text>
</comment>